<evidence type="ECO:0000256" key="11">
    <source>
        <dbReference type="ARBA" id="ARBA00075008"/>
    </source>
</evidence>
<evidence type="ECO:0000256" key="10">
    <source>
        <dbReference type="ARBA" id="ARBA00069466"/>
    </source>
</evidence>
<dbReference type="SUPFAM" id="SSF56281">
    <property type="entry name" value="Metallo-hydrolase/oxidoreductase"/>
    <property type="match status" value="1"/>
</dbReference>
<evidence type="ECO:0000256" key="1">
    <source>
        <dbReference type="ARBA" id="ARBA00004123"/>
    </source>
</evidence>
<dbReference type="Pfam" id="PF11718">
    <property type="entry name" value="CPSF73-100_C"/>
    <property type="match status" value="1"/>
</dbReference>
<comment type="subcellular location">
    <subcellularLocation>
        <location evidence="1">Nucleus</location>
    </subcellularLocation>
</comment>
<dbReference type="PANTHER" id="PTHR11203">
    <property type="entry name" value="CLEAVAGE AND POLYADENYLATION SPECIFICITY FACTOR FAMILY MEMBER"/>
    <property type="match status" value="1"/>
</dbReference>
<dbReference type="InterPro" id="IPR001279">
    <property type="entry name" value="Metallo-B-lactamas"/>
</dbReference>
<dbReference type="Proteomes" id="UP000717328">
    <property type="component" value="Unassembled WGS sequence"/>
</dbReference>
<dbReference type="GO" id="GO:0004534">
    <property type="term" value="F:5'-3' RNA exonuclease activity"/>
    <property type="evidence" value="ECO:0007669"/>
    <property type="project" value="TreeGrafter"/>
</dbReference>
<sequence length="679" mass="75811">MSLASINPVSAHQLITVCPGVSFTPYHAGHVLGACMYLIDIAGLKILYTGDYSREEDRHLVKAELPPIRPDVLIVESTYGVQSLEGREEKEQRFTTLVHSIIKRGGHVLLPAFALGRAQELLLVLDEYWKKHPDLHNIPIYYASSLARKCMAVYQTYIHTMNQNIRSRFAKRDNPFVFKHISHVPQTRGWEKKIGEGPPCVVLASPGFMQVGPSRELFEMWAPDSRNGLIITGYSIEGTLARDIMNEPEEFTSLKGNVIPRKISVDYISFSAHVDYSQNSEFIELVKAQHVVSTRTGLFTSKLITATKVLVHGEQNAMARLRGAMTSRYKERDEDVKIHTPRNLETLNLSFRGERVAKVKHYALPYAPRLTSGQAIGTLADKPPQSSDILSGLLVAKDYSYTLLDPRDLKDFTGLSSCTVTQRQKIVLGVRWDLVRWHLEGMYGSVEEGLDKDGIPTMRVMGAIDVKQTDEHELTLEWESSASNDMIADSTLALITGIDKSPASVKLTTQPHSHSHSHHPHSDHDAETSPFIRIQRLIMFLEAHFGKVELHMPDAEEESEREAGEDDHHDPWLIVRLDEADAQINLHTLAVSSGNEVLKKRVEAVLDMAVTTVSSLSESFTAKVPDEEDASGTEKDGVVIPDDTVNNEGDDKFSKKSVGRKEEDDESDDSDGGLLEVHD</sequence>
<evidence type="ECO:0000256" key="4">
    <source>
        <dbReference type="ARBA" id="ARBA00022664"/>
    </source>
</evidence>
<evidence type="ECO:0000259" key="14">
    <source>
        <dbReference type="SMART" id="SM01098"/>
    </source>
</evidence>
<feature type="domain" description="Pre-mRNA 3'-end-processing endonuclease polyadenylation factor C-term" evidence="14">
    <location>
        <begin position="386"/>
        <end position="616"/>
    </location>
</feature>
<comment type="similarity">
    <text evidence="2">Belongs to the metallo-beta-lactamase superfamily. RNA-metabolizing metallo-beta-lactamase-like family. CPSF2/YSH1 subfamily.</text>
</comment>
<dbReference type="GO" id="GO:0004521">
    <property type="term" value="F:RNA endonuclease activity"/>
    <property type="evidence" value="ECO:0007669"/>
    <property type="project" value="TreeGrafter"/>
</dbReference>
<keyword evidence="4" id="KW-0507">mRNA processing</keyword>
<comment type="caution">
    <text evidence="15">The sequence shown here is derived from an EMBL/GenBank/DDBJ whole genome shotgun (WGS) entry which is preliminary data.</text>
</comment>
<dbReference type="OrthoDB" id="10249535at2759"/>
<evidence type="ECO:0000256" key="7">
    <source>
        <dbReference type="ARBA" id="ARBA00022801"/>
    </source>
</evidence>
<dbReference type="InterPro" id="IPR050698">
    <property type="entry name" value="MBL"/>
</dbReference>
<dbReference type="InterPro" id="IPR021718">
    <property type="entry name" value="CPSF73-100_C"/>
</dbReference>
<keyword evidence="5" id="KW-0540">Nuclease</keyword>
<dbReference type="SMART" id="SM01027">
    <property type="entry name" value="Beta-Casp"/>
    <property type="match status" value="1"/>
</dbReference>
<dbReference type="GO" id="GO:0006398">
    <property type="term" value="P:mRNA 3'-end processing by stem-loop binding and cleavage"/>
    <property type="evidence" value="ECO:0007669"/>
    <property type="project" value="TreeGrafter"/>
</dbReference>
<dbReference type="EMBL" id="JABCKI010000053">
    <property type="protein sequence ID" value="KAG5653427.1"/>
    <property type="molecule type" value="Genomic_DNA"/>
</dbReference>
<dbReference type="FunFam" id="3.40.50.10890:FF:000001">
    <property type="entry name" value="Cleavage and polyadenylation specificity factor subunit 3"/>
    <property type="match status" value="1"/>
</dbReference>
<keyword evidence="6" id="KW-0255">Endonuclease</keyword>
<dbReference type="InterPro" id="IPR022712">
    <property type="entry name" value="Beta_Casp"/>
</dbReference>
<feature type="region of interest" description="Disordered" evidence="12">
    <location>
        <begin position="616"/>
        <end position="679"/>
    </location>
</feature>
<evidence type="ECO:0000313" key="16">
    <source>
        <dbReference type="Proteomes" id="UP000717328"/>
    </source>
</evidence>
<evidence type="ECO:0000256" key="9">
    <source>
        <dbReference type="ARBA" id="ARBA00032592"/>
    </source>
</evidence>
<reference evidence="15" key="2">
    <citation type="submission" date="2021-10" db="EMBL/GenBank/DDBJ databases">
        <title>Phylogenomics reveals ancestral predisposition of the termite-cultivated fungus Termitomyces towards a domesticated lifestyle.</title>
        <authorList>
            <person name="Auxier B."/>
            <person name="Grum-Grzhimaylo A."/>
            <person name="Cardenas M.E."/>
            <person name="Lodge J.D."/>
            <person name="Laessoe T."/>
            <person name="Pedersen O."/>
            <person name="Smith M.E."/>
            <person name="Kuyper T.W."/>
            <person name="Franco-Molano E.A."/>
            <person name="Baroni T.J."/>
            <person name="Aanen D.K."/>
        </authorList>
    </citation>
    <scope>NUCLEOTIDE SEQUENCE</scope>
    <source>
        <strain evidence="15">D49</strain>
    </source>
</reference>
<evidence type="ECO:0000256" key="3">
    <source>
        <dbReference type="ARBA" id="ARBA00018311"/>
    </source>
</evidence>
<evidence type="ECO:0000259" key="13">
    <source>
        <dbReference type="SMART" id="SM01027"/>
    </source>
</evidence>
<dbReference type="Gene3D" id="3.40.50.10890">
    <property type="match status" value="1"/>
</dbReference>
<gene>
    <name evidence="15" type="ORF">H0H81_000428</name>
</gene>
<dbReference type="Pfam" id="PF10996">
    <property type="entry name" value="Beta-Casp"/>
    <property type="match status" value="1"/>
</dbReference>
<evidence type="ECO:0000256" key="5">
    <source>
        <dbReference type="ARBA" id="ARBA00022722"/>
    </source>
</evidence>
<organism evidence="15 16">
    <name type="scientific">Sphagnurus paluster</name>
    <dbReference type="NCBI Taxonomy" id="117069"/>
    <lineage>
        <taxon>Eukaryota</taxon>
        <taxon>Fungi</taxon>
        <taxon>Dikarya</taxon>
        <taxon>Basidiomycota</taxon>
        <taxon>Agaricomycotina</taxon>
        <taxon>Agaricomycetes</taxon>
        <taxon>Agaricomycetidae</taxon>
        <taxon>Agaricales</taxon>
        <taxon>Tricholomatineae</taxon>
        <taxon>Lyophyllaceae</taxon>
        <taxon>Sphagnurus</taxon>
    </lineage>
</organism>
<reference evidence="15" key="1">
    <citation type="submission" date="2021-02" db="EMBL/GenBank/DDBJ databases">
        <authorList>
            <person name="Nieuwenhuis M."/>
            <person name="Van De Peppel L.J.J."/>
        </authorList>
    </citation>
    <scope>NUCLEOTIDE SEQUENCE</scope>
    <source>
        <strain evidence="15">D49</strain>
    </source>
</reference>
<name>A0A9P7GUZ7_9AGAR</name>
<keyword evidence="16" id="KW-1185">Reference proteome</keyword>
<evidence type="ECO:0000256" key="2">
    <source>
        <dbReference type="ARBA" id="ARBA00010624"/>
    </source>
</evidence>
<keyword evidence="8" id="KW-0539">Nucleus</keyword>
<keyword evidence="7" id="KW-0378">Hydrolase</keyword>
<dbReference type="AlphaFoldDB" id="A0A9P7GUZ7"/>
<dbReference type="SMART" id="SM01098">
    <property type="entry name" value="CPSF73-100_C"/>
    <property type="match status" value="1"/>
</dbReference>
<feature type="domain" description="Beta-Casp" evidence="13">
    <location>
        <begin position="118"/>
        <end position="244"/>
    </location>
</feature>
<evidence type="ECO:0000256" key="12">
    <source>
        <dbReference type="SAM" id="MobiDB-lite"/>
    </source>
</evidence>
<dbReference type="PANTHER" id="PTHR11203:SF11">
    <property type="entry name" value="CLEAVAGE AND POLYADENYLATION SPECIFICITY FACTOR SUBUNIT 3"/>
    <property type="match status" value="1"/>
</dbReference>
<dbReference type="Pfam" id="PF16661">
    <property type="entry name" value="Lactamase_B_6"/>
    <property type="match status" value="1"/>
</dbReference>
<evidence type="ECO:0000256" key="8">
    <source>
        <dbReference type="ARBA" id="ARBA00023242"/>
    </source>
</evidence>
<dbReference type="GO" id="GO:0003723">
    <property type="term" value="F:RNA binding"/>
    <property type="evidence" value="ECO:0007669"/>
    <property type="project" value="TreeGrafter"/>
</dbReference>
<proteinExistence type="inferred from homology"/>
<accession>A0A9P7GUZ7</accession>
<evidence type="ECO:0000313" key="15">
    <source>
        <dbReference type="EMBL" id="KAG5653427.1"/>
    </source>
</evidence>
<feature type="region of interest" description="Disordered" evidence="12">
    <location>
        <begin position="505"/>
        <end position="526"/>
    </location>
</feature>
<protein>
    <recommendedName>
        <fullName evidence="3">Endoribonuclease YSH1</fullName>
    </recommendedName>
    <alternativeName>
        <fullName evidence="10">Endoribonuclease ysh1</fullName>
    </alternativeName>
    <alternativeName>
        <fullName evidence="9 11">mRNA 3'-end-processing protein YSH1</fullName>
    </alternativeName>
</protein>
<evidence type="ECO:0000256" key="6">
    <source>
        <dbReference type="ARBA" id="ARBA00022759"/>
    </source>
</evidence>
<dbReference type="GO" id="GO:0005847">
    <property type="term" value="C:mRNA cleavage and polyadenylation specificity factor complex"/>
    <property type="evidence" value="ECO:0007669"/>
    <property type="project" value="TreeGrafter"/>
</dbReference>
<feature type="compositionally biased region" description="Basic and acidic residues" evidence="12">
    <location>
        <begin position="649"/>
        <end position="662"/>
    </location>
</feature>
<dbReference type="InterPro" id="IPR036866">
    <property type="entry name" value="RibonucZ/Hydroxyglut_hydro"/>
</dbReference>